<reference evidence="3" key="1">
    <citation type="submission" date="2023-03" db="EMBL/GenBank/DDBJ databases">
        <authorList>
            <person name="Steffen K."/>
            <person name="Cardenas P."/>
        </authorList>
    </citation>
    <scope>NUCLEOTIDE SEQUENCE</scope>
</reference>
<keyword evidence="4" id="KW-1185">Reference proteome</keyword>
<keyword evidence="1" id="KW-0533">Nickel</keyword>
<name>A0AA35QYB8_GEOBA</name>
<comment type="caution">
    <text evidence="3">The sequence shown here is derived from an EMBL/GenBank/DDBJ whole genome shotgun (WGS) entry which is preliminary data.</text>
</comment>
<evidence type="ECO:0000313" key="4">
    <source>
        <dbReference type="Proteomes" id="UP001174909"/>
    </source>
</evidence>
<dbReference type="Gene3D" id="3.30.70.1380">
    <property type="entry name" value="Transcriptional regulatory protein pf0864 domain like"/>
    <property type="match status" value="1"/>
</dbReference>
<dbReference type="PANTHER" id="PTHR36566:SF1">
    <property type="entry name" value="PYRIDINIUM-3,5-BISTHIOCARBOXYLIC ACID MONONUCLEOTIDE NICKEL INSERTION PROTEIN"/>
    <property type="match status" value="1"/>
</dbReference>
<proteinExistence type="inferred from homology"/>
<evidence type="ECO:0000313" key="3">
    <source>
        <dbReference type="EMBL" id="CAI7997022.1"/>
    </source>
</evidence>
<dbReference type="AlphaFoldDB" id="A0AA35QYB8"/>
<dbReference type="Gene3D" id="3.10.20.300">
    <property type="entry name" value="mk0293 like domain"/>
    <property type="match status" value="1"/>
</dbReference>
<dbReference type="InterPro" id="IPR002822">
    <property type="entry name" value="Ni_insertion"/>
</dbReference>
<gene>
    <name evidence="3" type="ORF">GBAR_LOCUS2028</name>
</gene>
<dbReference type="Pfam" id="PF01969">
    <property type="entry name" value="Ni_insertion"/>
    <property type="match status" value="1"/>
</dbReference>
<dbReference type="PANTHER" id="PTHR36566">
    <property type="entry name" value="NICKEL INSERTION PROTEIN-RELATED"/>
    <property type="match status" value="1"/>
</dbReference>
<organism evidence="3 4">
    <name type="scientific">Geodia barretti</name>
    <name type="common">Barrett's horny sponge</name>
    <dbReference type="NCBI Taxonomy" id="519541"/>
    <lineage>
        <taxon>Eukaryota</taxon>
        <taxon>Metazoa</taxon>
        <taxon>Porifera</taxon>
        <taxon>Demospongiae</taxon>
        <taxon>Heteroscleromorpha</taxon>
        <taxon>Tetractinellida</taxon>
        <taxon>Astrophorina</taxon>
        <taxon>Geodiidae</taxon>
        <taxon>Geodia</taxon>
    </lineage>
</organism>
<protein>
    <submittedName>
        <fullName evidence="3">Nickel insertion protein</fullName>
    </submittedName>
</protein>
<evidence type="ECO:0000256" key="2">
    <source>
        <dbReference type="SAM" id="MobiDB-lite"/>
    </source>
</evidence>
<sequence>MKIAYIQSIGGASGDMLLGAMVDAGLSLELLRSELGKMPVGGYRVDAAQETRCEVRGTHLKVRLEEPTRHSPAALLGAVKDSSLDSSVKERAAGVLRSLWRAEARVHGAPEEDLELEELGSVDTLVDVVGFCIALQELQVDGLYAAPLVLGEASPPRRPGGYSNPAPATLELIAGSGAPVVADSAVHSGAGELTTPTGAALITSLAEFLRPALSVQRVGVGLGTKDPAGFPNALRVWLGETDEVPPPYEGKPDIIQPASVVLLETNLDDAPGLVLGYAQEQLFAMGALDVWHTPVQMKKNRPGAVLSVLVPPHMEQAAVQLILQETPTLGIRSRLVDRYVAERHSVEIETEFGPVSVKVKWLEGAAVSGAPEPDDCRRIAIETGLSFQEVYQRVSETAGATPWLKDLGYARIDHHRPLRTGSPEVVLGKGKTPDQVAGILSALCGRGHPVLVTKTGRDTYDSVRELVPEAEFHELRAIVVPRRATARKGRDDDVTAGTDERTGAGEERGRKRAT</sequence>
<dbReference type="NCBIfam" id="TIGR00299">
    <property type="entry name" value="nickel pincer cofactor biosynthesis protein LarC"/>
    <property type="match status" value="1"/>
</dbReference>
<dbReference type="Proteomes" id="UP001174909">
    <property type="component" value="Unassembled WGS sequence"/>
</dbReference>
<dbReference type="EMBL" id="CASHTH010000292">
    <property type="protein sequence ID" value="CAI7997022.1"/>
    <property type="molecule type" value="Genomic_DNA"/>
</dbReference>
<accession>A0AA35QYB8</accession>
<feature type="compositionally biased region" description="Basic and acidic residues" evidence="2">
    <location>
        <begin position="488"/>
        <end position="514"/>
    </location>
</feature>
<dbReference type="HAMAP" id="MF_01074">
    <property type="entry name" value="LarC"/>
    <property type="match status" value="1"/>
</dbReference>
<evidence type="ECO:0000256" key="1">
    <source>
        <dbReference type="ARBA" id="ARBA00022596"/>
    </source>
</evidence>
<feature type="region of interest" description="Disordered" evidence="2">
    <location>
        <begin position="484"/>
        <end position="514"/>
    </location>
</feature>